<feature type="non-terminal residue" evidence="2">
    <location>
        <position position="164"/>
    </location>
</feature>
<dbReference type="AlphaFoldDB" id="T1A9V8"/>
<keyword evidence="2" id="KW-0808">Transferase</keyword>
<dbReference type="InterPro" id="IPR002575">
    <property type="entry name" value="Aminoglycoside_PTrfase"/>
</dbReference>
<dbReference type="EMBL" id="AUZZ01004404">
    <property type="protein sequence ID" value="EQD53802.1"/>
    <property type="molecule type" value="Genomic_DNA"/>
</dbReference>
<accession>T1A9V8</accession>
<protein>
    <submittedName>
        <fullName evidence="2">Aminoglycoside phosphotransferase</fullName>
    </submittedName>
</protein>
<evidence type="ECO:0000313" key="2">
    <source>
        <dbReference type="EMBL" id="EQD53802.1"/>
    </source>
</evidence>
<proteinExistence type="predicted"/>
<dbReference type="InterPro" id="IPR011009">
    <property type="entry name" value="Kinase-like_dom_sf"/>
</dbReference>
<name>T1A9V8_9ZZZZ</name>
<gene>
    <name evidence="2" type="ORF">B2A_06249</name>
</gene>
<evidence type="ECO:0000259" key="1">
    <source>
        <dbReference type="Pfam" id="PF01636"/>
    </source>
</evidence>
<organism evidence="2">
    <name type="scientific">mine drainage metagenome</name>
    <dbReference type="NCBI Taxonomy" id="410659"/>
    <lineage>
        <taxon>unclassified sequences</taxon>
        <taxon>metagenomes</taxon>
        <taxon>ecological metagenomes</taxon>
    </lineage>
</organism>
<sequence length="164" mass="18195">MLKVQRPQQLRPRTSLEKEAFILGELERYPSIQVPRALGYGRDGSVEYLVLSRIPGIALKDSSFQGEARVKVLLALGATLRRIHEVDQTQMANSALIPGDRHPGDLTLRLTEVFEYLREDLDAKARVLEGIDLDLVQDQCVSALPVDGPVVTLHSNPGAEHCFV</sequence>
<reference evidence="2" key="2">
    <citation type="journal article" date="2014" name="ISME J.">
        <title>Microbial stratification in low pH oxic and suboxic macroscopic growths along an acid mine drainage.</title>
        <authorList>
            <person name="Mendez-Garcia C."/>
            <person name="Mesa V."/>
            <person name="Sprenger R.R."/>
            <person name="Richter M."/>
            <person name="Diez M.S."/>
            <person name="Solano J."/>
            <person name="Bargiela R."/>
            <person name="Golyshina O.V."/>
            <person name="Manteca A."/>
            <person name="Ramos J.L."/>
            <person name="Gallego J.R."/>
            <person name="Llorente I."/>
            <person name="Martins Dos Santos V.A."/>
            <person name="Jensen O.N."/>
            <person name="Pelaez A.I."/>
            <person name="Sanchez J."/>
            <person name="Ferrer M."/>
        </authorList>
    </citation>
    <scope>NUCLEOTIDE SEQUENCE</scope>
</reference>
<dbReference type="GO" id="GO:0016740">
    <property type="term" value="F:transferase activity"/>
    <property type="evidence" value="ECO:0007669"/>
    <property type="project" value="UniProtKB-KW"/>
</dbReference>
<reference evidence="2" key="1">
    <citation type="submission" date="2013-08" db="EMBL/GenBank/DDBJ databases">
        <authorList>
            <person name="Mendez C."/>
            <person name="Richter M."/>
            <person name="Ferrer M."/>
            <person name="Sanchez J."/>
        </authorList>
    </citation>
    <scope>NUCLEOTIDE SEQUENCE</scope>
</reference>
<comment type="caution">
    <text evidence="2">The sequence shown here is derived from an EMBL/GenBank/DDBJ whole genome shotgun (WGS) entry which is preliminary data.</text>
</comment>
<feature type="domain" description="Aminoglycoside phosphotransferase" evidence="1">
    <location>
        <begin position="2"/>
        <end position="154"/>
    </location>
</feature>
<dbReference type="Pfam" id="PF01636">
    <property type="entry name" value="APH"/>
    <property type="match status" value="1"/>
</dbReference>
<dbReference type="SUPFAM" id="SSF56112">
    <property type="entry name" value="Protein kinase-like (PK-like)"/>
    <property type="match status" value="1"/>
</dbReference>